<dbReference type="Gene3D" id="3.40.50.2300">
    <property type="match status" value="1"/>
</dbReference>
<keyword evidence="1" id="KW-0805">Transcription regulation</keyword>
<evidence type="ECO:0000313" key="7">
    <source>
        <dbReference type="EMBL" id="OEG13428.1"/>
    </source>
</evidence>
<dbReference type="Proteomes" id="UP000094068">
    <property type="component" value="Unassembled WGS sequence"/>
</dbReference>
<dbReference type="PROSITE" id="PS50110">
    <property type="entry name" value="RESPONSE_REGULATORY"/>
    <property type="match status" value="1"/>
</dbReference>
<evidence type="ECO:0000313" key="8">
    <source>
        <dbReference type="Proteomes" id="UP000094068"/>
    </source>
</evidence>
<dbReference type="GO" id="GO:0043565">
    <property type="term" value="F:sequence-specific DNA binding"/>
    <property type="evidence" value="ECO:0007669"/>
    <property type="project" value="InterPro"/>
</dbReference>
<dbReference type="InterPro" id="IPR001789">
    <property type="entry name" value="Sig_transdc_resp-reg_receiver"/>
</dbReference>
<sequence>MKNIMIVEEDELERQFIKDIIKENYQRENLNVVEVQNGIDALSKARVFQPELVVMDIEVAGVNGLELQKEMLQIKPTIYTIWTSIYSNFDLLSQGLTYNIRGYLLKPYSKTQMMQHLDKFMVRKKKYTLSERYNKQFSEGINKAIQFIKKNFKQKTTIDDIANHVYLNPQYFGRLFRKELGISVNDYINILKVEESCRLLHETDLPLYRIATEVGFADSSYFTRVFTKYLKMTPHEYRKQEVVK</sequence>
<dbReference type="PROSITE" id="PS01124">
    <property type="entry name" value="HTH_ARAC_FAMILY_2"/>
    <property type="match status" value="1"/>
</dbReference>
<dbReference type="Pfam" id="PF12833">
    <property type="entry name" value="HTH_18"/>
    <property type="match status" value="1"/>
</dbReference>
<dbReference type="SUPFAM" id="SSF46689">
    <property type="entry name" value="Homeodomain-like"/>
    <property type="match status" value="2"/>
</dbReference>
<feature type="domain" description="HTH araC/xylS-type" evidence="5">
    <location>
        <begin position="142"/>
        <end position="240"/>
    </location>
</feature>
<dbReference type="InterPro" id="IPR018062">
    <property type="entry name" value="HTH_AraC-typ_CS"/>
</dbReference>
<dbReference type="InterPro" id="IPR009057">
    <property type="entry name" value="Homeodomain-like_sf"/>
</dbReference>
<dbReference type="InterPro" id="IPR011006">
    <property type="entry name" value="CheY-like_superfamily"/>
</dbReference>
<evidence type="ECO:0000256" key="1">
    <source>
        <dbReference type="ARBA" id="ARBA00023015"/>
    </source>
</evidence>
<dbReference type="SUPFAM" id="SSF52172">
    <property type="entry name" value="CheY-like"/>
    <property type="match status" value="1"/>
</dbReference>
<evidence type="ECO:0000256" key="3">
    <source>
        <dbReference type="ARBA" id="ARBA00023163"/>
    </source>
</evidence>
<dbReference type="PANTHER" id="PTHR43280:SF2">
    <property type="entry name" value="HTH-TYPE TRANSCRIPTIONAL REGULATOR EXSA"/>
    <property type="match status" value="1"/>
</dbReference>
<name>A0A1E5GL59_9ENTE</name>
<dbReference type="PANTHER" id="PTHR43280">
    <property type="entry name" value="ARAC-FAMILY TRANSCRIPTIONAL REGULATOR"/>
    <property type="match status" value="1"/>
</dbReference>
<keyword evidence="4" id="KW-0597">Phosphoprotein</keyword>
<reference evidence="8" key="1">
    <citation type="submission" date="2016-09" db="EMBL/GenBank/DDBJ databases">
        <authorList>
            <person name="Gulvik C.A."/>
        </authorList>
    </citation>
    <scope>NUCLEOTIDE SEQUENCE [LARGE SCALE GENOMIC DNA]</scope>
    <source>
        <strain evidence="8">DSM 23328</strain>
    </source>
</reference>
<keyword evidence="3" id="KW-0804">Transcription</keyword>
<dbReference type="EMBL" id="MIJZ01000001">
    <property type="protein sequence ID" value="OEG13428.1"/>
    <property type="molecule type" value="Genomic_DNA"/>
</dbReference>
<accession>A0A1E5GL59</accession>
<dbReference type="AlphaFoldDB" id="A0A1E5GL59"/>
<dbReference type="STRING" id="903984.BCR21_00065"/>
<keyword evidence="2" id="KW-0238">DNA-binding</keyword>
<evidence type="ECO:0000259" key="5">
    <source>
        <dbReference type="PROSITE" id="PS01124"/>
    </source>
</evidence>
<dbReference type="RefSeq" id="WP_069644496.1">
    <property type="nucleotide sequence ID" value="NZ_MIJZ01000001.1"/>
</dbReference>
<dbReference type="GO" id="GO:0000160">
    <property type="term" value="P:phosphorelay signal transduction system"/>
    <property type="evidence" value="ECO:0007669"/>
    <property type="project" value="InterPro"/>
</dbReference>
<dbReference type="PROSITE" id="PS00041">
    <property type="entry name" value="HTH_ARAC_FAMILY_1"/>
    <property type="match status" value="1"/>
</dbReference>
<evidence type="ECO:0000256" key="2">
    <source>
        <dbReference type="ARBA" id="ARBA00023125"/>
    </source>
</evidence>
<gene>
    <name evidence="7" type="ORF">BCR21_00065</name>
</gene>
<proteinExistence type="predicted"/>
<evidence type="ECO:0000256" key="4">
    <source>
        <dbReference type="PROSITE-ProRule" id="PRU00169"/>
    </source>
</evidence>
<dbReference type="InterPro" id="IPR018060">
    <property type="entry name" value="HTH_AraC"/>
</dbReference>
<evidence type="ECO:0008006" key="9">
    <source>
        <dbReference type="Google" id="ProtNLM"/>
    </source>
</evidence>
<dbReference type="Gene3D" id="1.10.10.60">
    <property type="entry name" value="Homeodomain-like"/>
    <property type="match status" value="2"/>
</dbReference>
<dbReference type="SMART" id="SM00448">
    <property type="entry name" value="REC"/>
    <property type="match status" value="1"/>
</dbReference>
<dbReference type="SMART" id="SM00342">
    <property type="entry name" value="HTH_ARAC"/>
    <property type="match status" value="1"/>
</dbReference>
<dbReference type="PRINTS" id="PR00032">
    <property type="entry name" value="HTHARAC"/>
</dbReference>
<dbReference type="GO" id="GO:0003700">
    <property type="term" value="F:DNA-binding transcription factor activity"/>
    <property type="evidence" value="ECO:0007669"/>
    <property type="project" value="InterPro"/>
</dbReference>
<feature type="modified residue" description="4-aspartylphosphate" evidence="4">
    <location>
        <position position="56"/>
    </location>
</feature>
<evidence type="ECO:0000259" key="6">
    <source>
        <dbReference type="PROSITE" id="PS50110"/>
    </source>
</evidence>
<dbReference type="Pfam" id="PF00072">
    <property type="entry name" value="Response_reg"/>
    <property type="match status" value="1"/>
</dbReference>
<dbReference type="InterPro" id="IPR020449">
    <property type="entry name" value="Tscrpt_reg_AraC-type_HTH"/>
</dbReference>
<organism evidence="7 8">
    <name type="scientific">Enterococcus ureasiticus</name>
    <dbReference type="NCBI Taxonomy" id="903984"/>
    <lineage>
        <taxon>Bacteria</taxon>
        <taxon>Bacillati</taxon>
        <taxon>Bacillota</taxon>
        <taxon>Bacilli</taxon>
        <taxon>Lactobacillales</taxon>
        <taxon>Enterococcaceae</taxon>
        <taxon>Enterococcus</taxon>
    </lineage>
</organism>
<keyword evidence="8" id="KW-1185">Reference proteome</keyword>
<protein>
    <recommendedName>
        <fullName evidence="9">DNA-binding response regulator</fullName>
    </recommendedName>
</protein>
<feature type="domain" description="Response regulatory" evidence="6">
    <location>
        <begin position="3"/>
        <end position="121"/>
    </location>
</feature>
<comment type="caution">
    <text evidence="7">The sequence shown here is derived from an EMBL/GenBank/DDBJ whole genome shotgun (WGS) entry which is preliminary data.</text>
</comment>